<organism evidence="2 3">
    <name type="scientific">Riccia fluitans</name>
    <dbReference type="NCBI Taxonomy" id="41844"/>
    <lineage>
        <taxon>Eukaryota</taxon>
        <taxon>Viridiplantae</taxon>
        <taxon>Streptophyta</taxon>
        <taxon>Embryophyta</taxon>
        <taxon>Marchantiophyta</taxon>
        <taxon>Marchantiopsida</taxon>
        <taxon>Marchantiidae</taxon>
        <taxon>Marchantiales</taxon>
        <taxon>Ricciaceae</taxon>
        <taxon>Riccia</taxon>
    </lineage>
</organism>
<reference evidence="2 3" key="1">
    <citation type="submission" date="2024-09" db="EMBL/GenBank/DDBJ databases">
        <title>Chromosome-scale assembly of Riccia fluitans.</title>
        <authorList>
            <person name="Paukszto L."/>
            <person name="Sawicki J."/>
            <person name="Karawczyk K."/>
            <person name="Piernik-Szablinska J."/>
            <person name="Szczecinska M."/>
            <person name="Mazdziarz M."/>
        </authorList>
    </citation>
    <scope>NUCLEOTIDE SEQUENCE [LARGE SCALE GENOMIC DNA]</scope>
    <source>
        <strain evidence="2">Rf_01</strain>
        <tissue evidence="2">Aerial parts of the thallus</tissue>
    </source>
</reference>
<feature type="region of interest" description="Disordered" evidence="1">
    <location>
        <begin position="1"/>
        <end position="48"/>
    </location>
</feature>
<protein>
    <submittedName>
        <fullName evidence="2">Uncharacterized protein</fullName>
    </submittedName>
</protein>
<proteinExistence type="predicted"/>
<name>A0ABD1YRH4_9MARC</name>
<dbReference type="Proteomes" id="UP001605036">
    <property type="component" value="Unassembled WGS sequence"/>
</dbReference>
<keyword evidence="3" id="KW-1185">Reference proteome</keyword>
<gene>
    <name evidence="2" type="ORF">R1flu_004747</name>
</gene>
<evidence type="ECO:0000313" key="2">
    <source>
        <dbReference type="EMBL" id="KAL2633268.1"/>
    </source>
</evidence>
<sequence length="102" mass="11781">MKTRSKKQTKHKKRSSPSMHRLAVSKRMKTASRKQEERPADDHPMSKIPIVDLDRDTYGGADLHRVRDALLYAGFGVAMHTSKDVKEERGIDNLNDYCQLWD</sequence>
<feature type="compositionally biased region" description="Basic and acidic residues" evidence="1">
    <location>
        <begin position="33"/>
        <end position="45"/>
    </location>
</feature>
<comment type="caution">
    <text evidence="2">The sequence shown here is derived from an EMBL/GenBank/DDBJ whole genome shotgun (WGS) entry which is preliminary data.</text>
</comment>
<evidence type="ECO:0000313" key="3">
    <source>
        <dbReference type="Proteomes" id="UP001605036"/>
    </source>
</evidence>
<accession>A0ABD1YRH4</accession>
<feature type="compositionally biased region" description="Basic residues" evidence="1">
    <location>
        <begin position="23"/>
        <end position="32"/>
    </location>
</feature>
<dbReference type="AlphaFoldDB" id="A0ABD1YRH4"/>
<feature type="compositionally biased region" description="Basic residues" evidence="1">
    <location>
        <begin position="1"/>
        <end position="15"/>
    </location>
</feature>
<dbReference type="EMBL" id="JBHFFA010000003">
    <property type="protein sequence ID" value="KAL2633268.1"/>
    <property type="molecule type" value="Genomic_DNA"/>
</dbReference>
<evidence type="ECO:0000256" key="1">
    <source>
        <dbReference type="SAM" id="MobiDB-lite"/>
    </source>
</evidence>